<feature type="transmembrane region" description="Helical" evidence="3">
    <location>
        <begin position="644"/>
        <end position="661"/>
    </location>
</feature>
<feature type="transmembrane region" description="Helical" evidence="3">
    <location>
        <begin position="275"/>
        <end position="297"/>
    </location>
</feature>
<evidence type="ECO:0000256" key="2">
    <source>
        <dbReference type="SAM" id="MobiDB-lite"/>
    </source>
</evidence>
<feature type="transmembrane region" description="Helical" evidence="3">
    <location>
        <begin position="309"/>
        <end position="329"/>
    </location>
</feature>
<proteinExistence type="predicted"/>
<feature type="transmembrane region" description="Helical" evidence="3">
    <location>
        <begin position="562"/>
        <end position="587"/>
    </location>
</feature>
<feature type="compositionally biased region" description="Acidic residues" evidence="2">
    <location>
        <begin position="500"/>
        <end position="515"/>
    </location>
</feature>
<name>A0A6C0LC93_9ZZZZ</name>
<feature type="region of interest" description="Disordered" evidence="2">
    <location>
        <begin position="468"/>
        <end position="529"/>
    </location>
</feature>
<evidence type="ECO:0000313" key="4">
    <source>
        <dbReference type="EMBL" id="QHU26872.1"/>
    </source>
</evidence>
<keyword evidence="3" id="KW-0812">Transmembrane</keyword>
<accession>A0A6C0LC93</accession>
<feature type="transmembrane region" description="Helical" evidence="3">
    <location>
        <begin position="732"/>
        <end position="750"/>
    </location>
</feature>
<protein>
    <submittedName>
        <fullName evidence="4">Uncharacterized protein</fullName>
    </submittedName>
</protein>
<sequence length="761" mass="87641">MSETIEDKIFSEKNGNFQTMNMIYKIKNVKKKRKQPENMKNIPFPEVLNNVEPFDSLKETKSESLPPIKEGFDAKGASSFFNNAIGKPSAGALTTAAANIKKKIERFKFDKDEWEGYDNVSDIPADMGGKDPRQLLIDFINYVYNSTIAYNKLLAGYIADKVSNTKATNEINKEAKKEISVLKKSFGADSTIEADTKGDLNADKEKFYIYICIIEALTFSCFVVNNWFFLIYYNNFELNDDFIEGGRVKLTDFSVDMFKGLPDSVLTNRVIKNGFLYFFEYALFFPVTFQWFLLKVVPKTTVKWFNHMLLYIILFFVTFCVSYYMIGGLKDFLIDCINGNMKNIFVSMMLVAVVILFLVPDPDSEASMFNHNYDKRRQERDVEKDRKTMESVEIQTIRLRELAKELEALDLNNPTNLNDPIKANRAIAIKKEIDKINGKGNWFTPGLQRKTEKIINKYGFDRNEIERLKREKGETQEQVDEANRNRQQQQSNQTGGYSDLDIEIDGGDGEEDGEGEGTGPGEPAQERSNYDKAKEQLGNLKPKSKAAAAQSILKIIWNCIRFLIVITISVPFGAIFCAAYFVFYSLYAMVYYYDRDFTKIMAAFIDMLQFIDNKKEENNARPEDTTFQLCVKKFYEYLEYISDNFFIIVYLITFFILLGDSQKNISNNTFRNTLYFIDLSFIFIILSYLYYIIKSRFNISSINDMINIANGSVKPGEKNYNGSASAFNMANYGVYGLTMASVFYVFWSLVQYNLPKSMQFV</sequence>
<evidence type="ECO:0000256" key="3">
    <source>
        <dbReference type="SAM" id="Phobius"/>
    </source>
</evidence>
<reference evidence="4" key="1">
    <citation type="journal article" date="2020" name="Nature">
        <title>Giant virus diversity and host interactions through global metagenomics.</title>
        <authorList>
            <person name="Schulz F."/>
            <person name="Roux S."/>
            <person name="Paez-Espino D."/>
            <person name="Jungbluth S."/>
            <person name="Walsh D.A."/>
            <person name="Denef V.J."/>
            <person name="McMahon K.D."/>
            <person name="Konstantinidis K.T."/>
            <person name="Eloe-Fadrosh E.A."/>
            <person name="Kyrpides N.C."/>
            <person name="Woyke T."/>
        </authorList>
    </citation>
    <scope>NUCLEOTIDE SEQUENCE</scope>
    <source>
        <strain evidence="4">GVMAG-M-3300027759-42</strain>
    </source>
</reference>
<dbReference type="EMBL" id="MN740445">
    <property type="protein sequence ID" value="QHU26872.1"/>
    <property type="molecule type" value="Genomic_DNA"/>
</dbReference>
<organism evidence="4">
    <name type="scientific">viral metagenome</name>
    <dbReference type="NCBI Taxonomy" id="1070528"/>
    <lineage>
        <taxon>unclassified sequences</taxon>
        <taxon>metagenomes</taxon>
        <taxon>organismal metagenomes</taxon>
    </lineage>
</organism>
<feature type="transmembrane region" description="Helical" evidence="3">
    <location>
        <begin position="673"/>
        <end position="693"/>
    </location>
</feature>
<keyword evidence="1" id="KW-0175">Coiled coil</keyword>
<feature type="transmembrane region" description="Helical" evidence="3">
    <location>
        <begin position="207"/>
        <end position="233"/>
    </location>
</feature>
<feature type="coiled-coil region" evidence="1">
    <location>
        <begin position="375"/>
        <end position="412"/>
    </location>
</feature>
<feature type="transmembrane region" description="Helical" evidence="3">
    <location>
        <begin position="341"/>
        <end position="359"/>
    </location>
</feature>
<evidence type="ECO:0000256" key="1">
    <source>
        <dbReference type="SAM" id="Coils"/>
    </source>
</evidence>
<dbReference type="AlphaFoldDB" id="A0A6C0LC93"/>
<keyword evidence="3" id="KW-1133">Transmembrane helix</keyword>
<keyword evidence="3" id="KW-0472">Membrane</keyword>